<dbReference type="GO" id="GO:0055085">
    <property type="term" value="P:transmembrane transport"/>
    <property type="evidence" value="ECO:0007669"/>
    <property type="project" value="InterPro"/>
</dbReference>
<accession>A0A7W6H994</accession>
<dbReference type="InterPro" id="IPR051393">
    <property type="entry name" value="ABC_transporter_permease"/>
</dbReference>
<comment type="caution">
    <text evidence="9">The sequence shown here is derived from an EMBL/GenBank/DDBJ whole genome shotgun (WGS) entry which is preliminary data.</text>
</comment>
<evidence type="ECO:0000256" key="6">
    <source>
        <dbReference type="ARBA" id="ARBA00023136"/>
    </source>
</evidence>
<dbReference type="PANTHER" id="PTHR30193">
    <property type="entry name" value="ABC TRANSPORTER PERMEASE PROTEIN"/>
    <property type="match status" value="1"/>
</dbReference>
<dbReference type="SUPFAM" id="SSF161098">
    <property type="entry name" value="MetI-like"/>
    <property type="match status" value="1"/>
</dbReference>
<evidence type="ECO:0000313" key="10">
    <source>
        <dbReference type="Proteomes" id="UP000542776"/>
    </source>
</evidence>
<dbReference type="RefSeq" id="WP_183202961.1">
    <property type="nucleotide sequence ID" value="NZ_JACIEK010000036.1"/>
</dbReference>
<dbReference type="InterPro" id="IPR035906">
    <property type="entry name" value="MetI-like_sf"/>
</dbReference>
<comment type="similarity">
    <text evidence="7">Belongs to the binding-protein-dependent transport system permease family.</text>
</comment>
<evidence type="ECO:0000256" key="4">
    <source>
        <dbReference type="ARBA" id="ARBA00022692"/>
    </source>
</evidence>
<evidence type="ECO:0000256" key="7">
    <source>
        <dbReference type="RuleBase" id="RU363032"/>
    </source>
</evidence>
<dbReference type="PROSITE" id="PS50928">
    <property type="entry name" value="ABC_TM1"/>
    <property type="match status" value="1"/>
</dbReference>
<feature type="transmembrane region" description="Helical" evidence="7">
    <location>
        <begin position="175"/>
        <end position="194"/>
    </location>
</feature>
<protein>
    <submittedName>
        <fullName evidence="9">Multiple sugar transport system permease protein</fullName>
    </submittedName>
</protein>
<dbReference type="PANTHER" id="PTHR30193:SF41">
    <property type="entry name" value="DIACETYLCHITOBIOSE UPTAKE SYSTEM PERMEASE PROTEIN NGCF"/>
    <property type="match status" value="1"/>
</dbReference>
<feature type="transmembrane region" description="Helical" evidence="7">
    <location>
        <begin position="93"/>
        <end position="112"/>
    </location>
</feature>
<keyword evidence="5 7" id="KW-1133">Transmembrane helix</keyword>
<feature type="transmembrane region" description="Helical" evidence="7">
    <location>
        <begin position="124"/>
        <end position="144"/>
    </location>
</feature>
<proteinExistence type="inferred from homology"/>
<sequence>MSVPSTQSSLAFAAARPLRKPRRRRRDWTGLLYVAPALLLVLVFFLLPLAMTAWMSLHNWPLIGRTRWVGLANYKALWGDRNFWNALLFTLRYTLAATAGLMIAGMALALLVEKPRRMAGLYRTVFFLPVVIGFASASLLWAWLSNVDSGLFSALAEAIGLTEGRVNILAIFEPAFWSVTAMVIWKMAGFYMVILMSGLQAIPTDYSEAARIDGAGMLQRFRHITMPLVRRPFALALILCVSGSMLAFDQFYIILAGGPQNRTITAVYWIFSQSFVSFRLGYGAALSMVLLAILVVLSVIQLRLLRDREDAR</sequence>
<comment type="subcellular location">
    <subcellularLocation>
        <location evidence="1 7">Cell membrane</location>
        <topology evidence="1 7">Multi-pass membrane protein</topology>
    </subcellularLocation>
</comment>
<dbReference type="CDD" id="cd06261">
    <property type="entry name" value="TM_PBP2"/>
    <property type="match status" value="1"/>
</dbReference>
<feature type="transmembrane region" description="Helical" evidence="7">
    <location>
        <begin position="30"/>
        <end position="51"/>
    </location>
</feature>
<keyword evidence="10" id="KW-1185">Reference proteome</keyword>
<dbReference type="InterPro" id="IPR000515">
    <property type="entry name" value="MetI-like"/>
</dbReference>
<evidence type="ECO:0000256" key="5">
    <source>
        <dbReference type="ARBA" id="ARBA00022989"/>
    </source>
</evidence>
<organism evidence="9 10">
    <name type="scientific">Aureimonas pseudogalii</name>
    <dbReference type="NCBI Taxonomy" id="1744844"/>
    <lineage>
        <taxon>Bacteria</taxon>
        <taxon>Pseudomonadati</taxon>
        <taxon>Pseudomonadota</taxon>
        <taxon>Alphaproteobacteria</taxon>
        <taxon>Hyphomicrobiales</taxon>
        <taxon>Aurantimonadaceae</taxon>
        <taxon>Aureimonas</taxon>
    </lineage>
</organism>
<dbReference type="AlphaFoldDB" id="A0A7W6H994"/>
<evidence type="ECO:0000256" key="3">
    <source>
        <dbReference type="ARBA" id="ARBA00022475"/>
    </source>
</evidence>
<dbReference type="Pfam" id="PF00528">
    <property type="entry name" value="BPD_transp_1"/>
    <property type="match status" value="1"/>
</dbReference>
<keyword evidence="4 7" id="KW-0812">Transmembrane</keyword>
<feature type="domain" description="ABC transmembrane type-1" evidence="8">
    <location>
        <begin position="87"/>
        <end position="301"/>
    </location>
</feature>
<feature type="transmembrane region" description="Helical" evidence="7">
    <location>
        <begin position="282"/>
        <end position="305"/>
    </location>
</feature>
<reference evidence="9 10" key="1">
    <citation type="submission" date="2020-08" db="EMBL/GenBank/DDBJ databases">
        <title>Genomic Encyclopedia of Type Strains, Phase IV (KMG-IV): sequencing the most valuable type-strain genomes for metagenomic binning, comparative biology and taxonomic classification.</title>
        <authorList>
            <person name="Goeker M."/>
        </authorList>
    </citation>
    <scope>NUCLEOTIDE SEQUENCE [LARGE SCALE GENOMIC DNA]</scope>
    <source>
        <strain evidence="9 10">DSM 102238</strain>
    </source>
</reference>
<dbReference type="GO" id="GO:0005886">
    <property type="term" value="C:plasma membrane"/>
    <property type="evidence" value="ECO:0007669"/>
    <property type="project" value="UniProtKB-SubCell"/>
</dbReference>
<name>A0A7W6H994_9HYPH</name>
<keyword evidence="3" id="KW-1003">Cell membrane</keyword>
<evidence type="ECO:0000256" key="1">
    <source>
        <dbReference type="ARBA" id="ARBA00004651"/>
    </source>
</evidence>
<evidence type="ECO:0000313" key="9">
    <source>
        <dbReference type="EMBL" id="MBB4000882.1"/>
    </source>
</evidence>
<dbReference type="Gene3D" id="1.10.3720.10">
    <property type="entry name" value="MetI-like"/>
    <property type="match status" value="1"/>
</dbReference>
<dbReference type="Proteomes" id="UP000542776">
    <property type="component" value="Unassembled WGS sequence"/>
</dbReference>
<evidence type="ECO:0000259" key="8">
    <source>
        <dbReference type="PROSITE" id="PS50928"/>
    </source>
</evidence>
<gene>
    <name evidence="9" type="ORF">GGR04_004763</name>
</gene>
<keyword evidence="9" id="KW-0762">Sugar transport</keyword>
<feature type="transmembrane region" description="Helical" evidence="7">
    <location>
        <begin position="233"/>
        <end position="255"/>
    </location>
</feature>
<keyword evidence="2 7" id="KW-0813">Transport</keyword>
<dbReference type="EMBL" id="JACIEK010000036">
    <property type="protein sequence ID" value="MBB4000882.1"/>
    <property type="molecule type" value="Genomic_DNA"/>
</dbReference>
<keyword evidence="6 7" id="KW-0472">Membrane</keyword>
<evidence type="ECO:0000256" key="2">
    <source>
        <dbReference type="ARBA" id="ARBA00022448"/>
    </source>
</evidence>